<dbReference type="SUPFAM" id="SSF89796">
    <property type="entry name" value="CoA-transferase family III (CaiB/BaiF)"/>
    <property type="match status" value="1"/>
</dbReference>
<dbReference type="Gene3D" id="3.40.50.10540">
    <property type="entry name" value="Crotonobetainyl-coa:carnitine coa-transferase, domain 1"/>
    <property type="match status" value="1"/>
</dbReference>
<dbReference type="Gene3D" id="3.30.1540.10">
    <property type="entry name" value="formyl-coa transferase, domain 3"/>
    <property type="match status" value="1"/>
</dbReference>
<dbReference type="OrthoDB" id="9797653at2"/>
<name>A0A4R0P5M7_9SPHI</name>
<proteinExistence type="predicted"/>
<dbReference type="GO" id="GO:0008410">
    <property type="term" value="F:CoA-transferase activity"/>
    <property type="evidence" value="ECO:0007669"/>
    <property type="project" value="TreeGrafter"/>
</dbReference>
<keyword evidence="1 2" id="KW-0808">Transferase</keyword>
<dbReference type="PANTHER" id="PTHR48207">
    <property type="entry name" value="SUCCINATE--HYDROXYMETHYLGLUTARATE COA-TRANSFERASE"/>
    <property type="match status" value="1"/>
</dbReference>
<gene>
    <name evidence="2" type="ORF">EZ449_04120</name>
</gene>
<evidence type="ECO:0000313" key="3">
    <source>
        <dbReference type="Proteomes" id="UP000291485"/>
    </source>
</evidence>
<reference evidence="2 3" key="1">
    <citation type="submission" date="2019-02" db="EMBL/GenBank/DDBJ databases">
        <title>Pedobacter sp. RP-3-11 sp. nov., isolated from Arctic soil.</title>
        <authorList>
            <person name="Dahal R.H."/>
        </authorList>
    </citation>
    <scope>NUCLEOTIDE SEQUENCE [LARGE SCALE GENOMIC DNA]</scope>
    <source>
        <strain evidence="2 3">RP-3-11</strain>
    </source>
</reference>
<keyword evidence="3" id="KW-1185">Reference proteome</keyword>
<accession>A0A4R0P5M7</accession>
<dbReference type="AlphaFoldDB" id="A0A4R0P5M7"/>
<organism evidence="2 3">
    <name type="scientific">Pedobacter frigidisoli</name>
    <dbReference type="NCBI Taxonomy" id="2530455"/>
    <lineage>
        <taxon>Bacteria</taxon>
        <taxon>Pseudomonadati</taxon>
        <taxon>Bacteroidota</taxon>
        <taxon>Sphingobacteriia</taxon>
        <taxon>Sphingobacteriales</taxon>
        <taxon>Sphingobacteriaceae</taxon>
        <taxon>Pedobacter</taxon>
    </lineage>
</organism>
<evidence type="ECO:0000313" key="2">
    <source>
        <dbReference type="EMBL" id="TCD12203.1"/>
    </source>
</evidence>
<dbReference type="Proteomes" id="UP000291485">
    <property type="component" value="Unassembled WGS sequence"/>
</dbReference>
<dbReference type="Pfam" id="PF02515">
    <property type="entry name" value="CoA_transf_3"/>
    <property type="match status" value="1"/>
</dbReference>
<dbReference type="InterPro" id="IPR050483">
    <property type="entry name" value="CoA-transferase_III_domain"/>
</dbReference>
<sequence>MNRPLEGILVLEFCQFLAGPSAGLKLADLGARIIKVERPKTGDACRQLSIKNLFVDEDSLLFHTINRNKESYAADLKNPEDLERLKKLISKADVMTHNFRPGVMEKIGLDYESVQNINPKIVYGVVTGYGNEGPWRNKPGQDLLIQAVSGLTFLSGVDVDGPVPFGLSVSDIMCGNHLAQGILAALIKRAKTNKSVLVEVSLLESILDVQFEVLTTYLNDGGKLPDRSGAKGSAHAYLSAPYGMYETKDGYIAMAMGNLPNICAIIKCDIADLYVEAGSAFENRDKLIIRLSETFKKDNTKNWVSLLEEHGIWCAEVLNYQTATALSTYKDLQIEQHLDLGESVKIKTTVSPIRLDNEKLFAAKAAPKLGFDTEEINEEFELEKHI</sequence>
<evidence type="ECO:0000256" key="1">
    <source>
        <dbReference type="ARBA" id="ARBA00022679"/>
    </source>
</evidence>
<dbReference type="EMBL" id="SJSN01000002">
    <property type="protein sequence ID" value="TCD12203.1"/>
    <property type="molecule type" value="Genomic_DNA"/>
</dbReference>
<dbReference type="InterPro" id="IPR003673">
    <property type="entry name" value="CoA-Trfase_fam_III"/>
</dbReference>
<dbReference type="PANTHER" id="PTHR48207:SF4">
    <property type="entry name" value="BLL6097 PROTEIN"/>
    <property type="match status" value="1"/>
</dbReference>
<dbReference type="RefSeq" id="WP_131556681.1">
    <property type="nucleotide sequence ID" value="NZ_SJSN01000002.1"/>
</dbReference>
<dbReference type="InterPro" id="IPR044855">
    <property type="entry name" value="CoA-Trfase_III_dom3_sf"/>
</dbReference>
<dbReference type="InterPro" id="IPR023606">
    <property type="entry name" value="CoA-Trfase_III_dom_1_sf"/>
</dbReference>
<comment type="caution">
    <text evidence="2">The sequence shown here is derived from an EMBL/GenBank/DDBJ whole genome shotgun (WGS) entry which is preliminary data.</text>
</comment>
<protein>
    <submittedName>
        <fullName evidence="2">CoA transferase</fullName>
    </submittedName>
</protein>